<name>A0A6A6NLF6_HEVBR</name>
<feature type="compositionally biased region" description="Basic and acidic residues" evidence="1">
    <location>
        <begin position="227"/>
        <end position="238"/>
    </location>
</feature>
<feature type="compositionally biased region" description="Low complexity" evidence="1">
    <location>
        <begin position="161"/>
        <end position="179"/>
    </location>
</feature>
<dbReference type="PANTHER" id="PTHR36022">
    <property type="entry name" value="GPI-ANCHORED ADHESIN-LIKE PROTEIN"/>
    <property type="match status" value="1"/>
</dbReference>
<gene>
    <name evidence="2" type="ORF">GH714_031599</name>
</gene>
<feature type="region of interest" description="Disordered" evidence="1">
    <location>
        <begin position="1"/>
        <end position="77"/>
    </location>
</feature>
<feature type="region of interest" description="Disordered" evidence="1">
    <location>
        <begin position="227"/>
        <end position="261"/>
    </location>
</feature>
<proteinExistence type="predicted"/>
<dbReference type="AlphaFoldDB" id="A0A6A6NLF6"/>
<protein>
    <submittedName>
        <fullName evidence="2">Uncharacterized protein</fullName>
    </submittedName>
</protein>
<reference evidence="2 3" key="1">
    <citation type="journal article" date="2020" name="Mol. Plant">
        <title>The Chromosome-Based Rubber Tree Genome Provides New Insights into Spurge Genome Evolution and Rubber Biosynthesis.</title>
        <authorList>
            <person name="Liu J."/>
            <person name="Shi C."/>
            <person name="Shi C.C."/>
            <person name="Li W."/>
            <person name="Zhang Q.J."/>
            <person name="Zhang Y."/>
            <person name="Li K."/>
            <person name="Lu H.F."/>
            <person name="Shi C."/>
            <person name="Zhu S.T."/>
            <person name="Xiao Z.Y."/>
            <person name="Nan H."/>
            <person name="Yue Y."/>
            <person name="Zhu X.G."/>
            <person name="Wu Y."/>
            <person name="Hong X.N."/>
            <person name="Fan G.Y."/>
            <person name="Tong Y."/>
            <person name="Zhang D."/>
            <person name="Mao C.L."/>
            <person name="Liu Y.L."/>
            <person name="Hao S.J."/>
            <person name="Liu W.Q."/>
            <person name="Lv M.Q."/>
            <person name="Zhang H.B."/>
            <person name="Liu Y."/>
            <person name="Hu-Tang G.R."/>
            <person name="Wang J.P."/>
            <person name="Wang J.H."/>
            <person name="Sun Y.H."/>
            <person name="Ni S.B."/>
            <person name="Chen W.B."/>
            <person name="Zhang X.C."/>
            <person name="Jiao Y.N."/>
            <person name="Eichler E.E."/>
            <person name="Li G.H."/>
            <person name="Liu X."/>
            <person name="Gao L.Z."/>
        </authorList>
    </citation>
    <scope>NUCLEOTIDE SEQUENCE [LARGE SCALE GENOMIC DNA]</scope>
    <source>
        <strain evidence="3">cv. GT1</strain>
        <tissue evidence="2">Leaf</tissue>
    </source>
</reference>
<evidence type="ECO:0000313" key="3">
    <source>
        <dbReference type="Proteomes" id="UP000467840"/>
    </source>
</evidence>
<accession>A0A6A6NLF6</accession>
<organism evidence="2 3">
    <name type="scientific">Hevea brasiliensis</name>
    <name type="common">Para rubber tree</name>
    <name type="synonym">Siphonia brasiliensis</name>
    <dbReference type="NCBI Taxonomy" id="3981"/>
    <lineage>
        <taxon>Eukaryota</taxon>
        <taxon>Viridiplantae</taxon>
        <taxon>Streptophyta</taxon>
        <taxon>Embryophyta</taxon>
        <taxon>Tracheophyta</taxon>
        <taxon>Spermatophyta</taxon>
        <taxon>Magnoliopsida</taxon>
        <taxon>eudicotyledons</taxon>
        <taxon>Gunneridae</taxon>
        <taxon>Pentapetalae</taxon>
        <taxon>rosids</taxon>
        <taxon>fabids</taxon>
        <taxon>Malpighiales</taxon>
        <taxon>Euphorbiaceae</taxon>
        <taxon>Crotonoideae</taxon>
        <taxon>Micrandreae</taxon>
        <taxon>Hevea</taxon>
    </lineage>
</organism>
<feature type="region of interest" description="Disordered" evidence="1">
    <location>
        <begin position="150"/>
        <end position="187"/>
    </location>
</feature>
<dbReference type="Proteomes" id="UP000467840">
    <property type="component" value="Chromosome 5"/>
</dbReference>
<evidence type="ECO:0000313" key="2">
    <source>
        <dbReference type="EMBL" id="KAF2325642.1"/>
    </source>
</evidence>
<feature type="compositionally biased region" description="Low complexity" evidence="1">
    <location>
        <begin position="239"/>
        <end position="254"/>
    </location>
</feature>
<dbReference type="EMBL" id="JAAGAX010000001">
    <property type="protein sequence ID" value="KAF2325642.1"/>
    <property type="molecule type" value="Genomic_DNA"/>
</dbReference>
<comment type="caution">
    <text evidence="2">The sequence shown here is derived from an EMBL/GenBank/DDBJ whole genome shotgun (WGS) entry which is preliminary data.</text>
</comment>
<feature type="compositionally biased region" description="Low complexity" evidence="1">
    <location>
        <begin position="1"/>
        <end position="11"/>
    </location>
</feature>
<evidence type="ECO:0000256" key="1">
    <source>
        <dbReference type="SAM" id="MobiDB-lite"/>
    </source>
</evidence>
<sequence length="689" mass="74874">MNQSQSSSSSKSHTHKSKSSTGCPETITIQKKKKQQQQQHQQRSRNPFQDLNNGGGITSSGTNVDGHDSCSNASSLSSVEAPKGCLRFFLSHTSSSTKTPFTSTSHRPTRVKLLSSKTPKTAPNVRPAKENLSRRTIFCKPISQKLEKVTLGLPQSGSKPNSRNVSNSKLSSVLDSSGSPKNKMKTCSRELKQVVVDGVRDCDGSNSTSLNKVAYGSGLNLVVDNKVRNEDGDDEKSNTKTNINTNTTSSNSKTPPVQASVSPEIQCGSSMMSATTKTITPVCYGAGHVVSGVTDKRKCRPRGILTVGEAKLLDCFDSDDESEQENAPVIVNNSSIPMLPLPAEASMLWLLSPCNEDEDQNEISEDGSCCIRRLKETAIHNFPASPSCGNNVFSPHLCNNDTDKSISTTSPRSKTRSASLLSPREGLVAPPLFDHNAVICSEEGRKNCYELDEENSPLSIDSLRNGNVIQTPQSDSSSDGRFGISWLNKDGDRKNSNFDCELNTVAQHLQMASFSPKSHVSIWDPTSSSFQFDHLATSSNSIDLSQFQKILDDQASWFSNSATERVSQSQMRISWREGLVSRIFEMDEFDSCRCLSDEEDDAKSCNDDLKSLWSPDLNVDAVNENISTNGSVSTIFVDSEHGIDGKAKEGLPSQVPCSCAESISTDGGGLVCSEDSDWTLCYKNQLFQS</sequence>
<dbReference type="PANTHER" id="PTHR36022:SF1">
    <property type="entry name" value="GPI-ANCHORED ADHESIN-LIKE PROTEIN"/>
    <property type="match status" value="1"/>
</dbReference>
<keyword evidence="3" id="KW-1185">Reference proteome</keyword>